<dbReference type="EMBL" id="FOLO01000050">
    <property type="protein sequence ID" value="SFD34025.1"/>
    <property type="molecule type" value="Genomic_DNA"/>
</dbReference>
<dbReference type="InterPro" id="IPR000726">
    <property type="entry name" value="Glyco_hydro_19_cat"/>
</dbReference>
<sequence length="209" mass="23865">MTVILDPLQLKEIMPNAKDEDIDFYLDALNRQLNLYEINTPLRQAHFIAQIAHESGAFRYKSENLNYSAKALKAVFGKYFPTEELAQECARKPEKIANSVYANRMGNSDTESGDGWKYRGRGLIQLTGCENYEKCSQVIGKDLIEEPDLLIHDPDIAVGAACWFWDMKKLNRHADEDDLKTITKKINGGYHGLEDRASYLDRAKKIFNV</sequence>
<dbReference type="Proteomes" id="UP000198862">
    <property type="component" value="Unassembled WGS sequence"/>
</dbReference>
<dbReference type="Gene3D" id="1.10.530.10">
    <property type="match status" value="1"/>
</dbReference>
<dbReference type="PANTHER" id="PTHR34408:SF1">
    <property type="entry name" value="GLYCOSYL HYDROLASE FAMILY 19 DOMAIN-CONTAINING PROTEIN HI_1415"/>
    <property type="match status" value="1"/>
</dbReference>
<protein>
    <submittedName>
        <fullName evidence="2">Putative chitinase</fullName>
    </submittedName>
</protein>
<dbReference type="RefSeq" id="WP_091989443.1">
    <property type="nucleotide sequence ID" value="NZ_FOLO01000050.1"/>
</dbReference>
<dbReference type="InterPro" id="IPR052354">
    <property type="entry name" value="Cell_Wall_Dynamics_Protein"/>
</dbReference>
<name>A0A1I1RI74_9GAMM</name>
<dbReference type="SUPFAM" id="SSF53955">
    <property type="entry name" value="Lysozyme-like"/>
    <property type="match status" value="1"/>
</dbReference>
<feature type="domain" description="Glycoside hydrolase family 19 catalytic" evidence="1">
    <location>
        <begin position="97"/>
        <end position="171"/>
    </location>
</feature>
<gene>
    <name evidence="2" type="ORF">SAMN02745724_04246</name>
</gene>
<dbReference type="STRING" id="1123010.SAMN02745724_04246"/>
<evidence type="ECO:0000259" key="1">
    <source>
        <dbReference type="Pfam" id="PF00182"/>
    </source>
</evidence>
<accession>A0A1I1RI74</accession>
<organism evidence="2 3">
    <name type="scientific">Pseudoalteromonas denitrificans DSM 6059</name>
    <dbReference type="NCBI Taxonomy" id="1123010"/>
    <lineage>
        <taxon>Bacteria</taxon>
        <taxon>Pseudomonadati</taxon>
        <taxon>Pseudomonadota</taxon>
        <taxon>Gammaproteobacteria</taxon>
        <taxon>Alteromonadales</taxon>
        <taxon>Pseudoalteromonadaceae</taxon>
        <taxon>Pseudoalteromonas</taxon>
    </lineage>
</organism>
<dbReference type="OrthoDB" id="9798982at2"/>
<dbReference type="InterPro" id="IPR023346">
    <property type="entry name" value="Lysozyme-like_dom_sf"/>
</dbReference>
<dbReference type="GO" id="GO:0016998">
    <property type="term" value="P:cell wall macromolecule catabolic process"/>
    <property type="evidence" value="ECO:0007669"/>
    <property type="project" value="InterPro"/>
</dbReference>
<dbReference type="GO" id="GO:0004568">
    <property type="term" value="F:chitinase activity"/>
    <property type="evidence" value="ECO:0007669"/>
    <property type="project" value="InterPro"/>
</dbReference>
<evidence type="ECO:0000313" key="3">
    <source>
        <dbReference type="Proteomes" id="UP000198862"/>
    </source>
</evidence>
<evidence type="ECO:0000313" key="2">
    <source>
        <dbReference type="EMBL" id="SFD34025.1"/>
    </source>
</evidence>
<proteinExistence type="predicted"/>
<dbReference type="PANTHER" id="PTHR34408">
    <property type="entry name" value="FAMILY PROTEIN, PUTATIVE-RELATED"/>
    <property type="match status" value="1"/>
</dbReference>
<keyword evidence="3" id="KW-1185">Reference proteome</keyword>
<dbReference type="GO" id="GO:0006032">
    <property type="term" value="P:chitin catabolic process"/>
    <property type="evidence" value="ECO:0007669"/>
    <property type="project" value="InterPro"/>
</dbReference>
<dbReference type="Pfam" id="PF00182">
    <property type="entry name" value="Glyco_hydro_19"/>
    <property type="match status" value="1"/>
</dbReference>
<dbReference type="AlphaFoldDB" id="A0A1I1RI74"/>
<reference evidence="2 3" key="1">
    <citation type="submission" date="2016-10" db="EMBL/GenBank/DDBJ databases">
        <authorList>
            <person name="de Groot N.N."/>
        </authorList>
    </citation>
    <scope>NUCLEOTIDE SEQUENCE [LARGE SCALE GENOMIC DNA]</scope>
    <source>
        <strain evidence="2 3">DSM 6059</strain>
    </source>
</reference>